<dbReference type="CDD" id="cd06464">
    <property type="entry name" value="ACD_sHsps-like"/>
    <property type="match status" value="1"/>
</dbReference>
<dbReference type="AlphaFoldDB" id="A0A1Y2ERX7"/>
<keyword evidence="5" id="KW-1185">Reference proteome</keyword>
<evidence type="ECO:0000256" key="2">
    <source>
        <dbReference type="RuleBase" id="RU003616"/>
    </source>
</evidence>
<protein>
    <recommendedName>
        <fullName evidence="3">SHSP domain-containing protein</fullName>
    </recommendedName>
</protein>
<comment type="caution">
    <text evidence="4">The sequence shown here is derived from an EMBL/GenBank/DDBJ whole genome shotgun (WGS) entry which is preliminary data.</text>
</comment>
<dbReference type="InterPro" id="IPR002068">
    <property type="entry name" value="A-crystallin/Hsp20_dom"/>
</dbReference>
<evidence type="ECO:0000256" key="1">
    <source>
        <dbReference type="PROSITE-ProRule" id="PRU00285"/>
    </source>
</evidence>
<dbReference type="Proteomes" id="UP000193467">
    <property type="component" value="Unassembled WGS sequence"/>
</dbReference>
<accession>A0A1Y2ERX7</accession>
<dbReference type="SUPFAM" id="SSF49764">
    <property type="entry name" value="HSP20-like chaperones"/>
    <property type="match status" value="1"/>
</dbReference>
<feature type="non-terminal residue" evidence="4">
    <location>
        <position position="1"/>
    </location>
</feature>
<reference evidence="4 5" key="1">
    <citation type="submission" date="2016-07" db="EMBL/GenBank/DDBJ databases">
        <title>Pervasive Adenine N6-methylation of Active Genes in Fungi.</title>
        <authorList>
            <consortium name="DOE Joint Genome Institute"/>
            <person name="Mondo S.J."/>
            <person name="Dannebaum R.O."/>
            <person name="Kuo R.C."/>
            <person name="Labutti K."/>
            <person name="Haridas S."/>
            <person name="Kuo A."/>
            <person name="Salamov A."/>
            <person name="Ahrendt S.R."/>
            <person name="Lipzen A."/>
            <person name="Sullivan W."/>
            <person name="Andreopoulos W.B."/>
            <person name="Clum A."/>
            <person name="Lindquist E."/>
            <person name="Daum C."/>
            <person name="Ramamoorthy G.K."/>
            <person name="Gryganskyi A."/>
            <person name="Culley D."/>
            <person name="Magnuson J.K."/>
            <person name="James T.Y."/>
            <person name="O'Malley M.A."/>
            <person name="Stajich J.E."/>
            <person name="Spatafora J.W."/>
            <person name="Visel A."/>
            <person name="Grigoriev I.V."/>
        </authorList>
    </citation>
    <scope>NUCLEOTIDE SEQUENCE [LARGE SCALE GENOMIC DNA]</scope>
    <source>
        <strain evidence="4 5">62-1032</strain>
    </source>
</reference>
<comment type="similarity">
    <text evidence="1 2">Belongs to the small heat shock protein (HSP20) family.</text>
</comment>
<organism evidence="4 5">
    <name type="scientific">Leucosporidium creatinivorum</name>
    <dbReference type="NCBI Taxonomy" id="106004"/>
    <lineage>
        <taxon>Eukaryota</taxon>
        <taxon>Fungi</taxon>
        <taxon>Dikarya</taxon>
        <taxon>Basidiomycota</taxon>
        <taxon>Pucciniomycotina</taxon>
        <taxon>Microbotryomycetes</taxon>
        <taxon>Leucosporidiales</taxon>
        <taxon>Leucosporidium</taxon>
    </lineage>
</organism>
<name>A0A1Y2ERX7_9BASI</name>
<evidence type="ECO:0000313" key="5">
    <source>
        <dbReference type="Proteomes" id="UP000193467"/>
    </source>
</evidence>
<sequence>YLVAERKLGYWWRAINVPHGMTEGEVKAKMEDGVLSLMMPRVTQEMSKKRVQIEWESEEATGST</sequence>
<dbReference type="Pfam" id="PF00011">
    <property type="entry name" value="HSP20"/>
    <property type="match status" value="1"/>
</dbReference>
<evidence type="ECO:0000259" key="3">
    <source>
        <dbReference type="PROSITE" id="PS01031"/>
    </source>
</evidence>
<dbReference type="OrthoDB" id="1431247at2759"/>
<dbReference type="InParanoid" id="A0A1Y2ERX7"/>
<evidence type="ECO:0000313" key="4">
    <source>
        <dbReference type="EMBL" id="ORY74267.1"/>
    </source>
</evidence>
<gene>
    <name evidence="4" type="ORF">BCR35DRAFT_268438</name>
</gene>
<proteinExistence type="inferred from homology"/>
<dbReference type="EMBL" id="MCGR01000042">
    <property type="protein sequence ID" value="ORY74267.1"/>
    <property type="molecule type" value="Genomic_DNA"/>
</dbReference>
<dbReference type="Gene3D" id="2.60.40.790">
    <property type="match status" value="1"/>
</dbReference>
<dbReference type="InterPro" id="IPR008978">
    <property type="entry name" value="HSP20-like_chaperone"/>
</dbReference>
<dbReference type="PROSITE" id="PS01031">
    <property type="entry name" value="SHSP"/>
    <property type="match status" value="1"/>
</dbReference>
<feature type="domain" description="SHSP" evidence="3">
    <location>
        <begin position="1"/>
        <end position="56"/>
    </location>
</feature>